<dbReference type="RefSeq" id="WP_010779243.1">
    <property type="nucleotide sequence ID" value="NZ_ASWH01000002.1"/>
</dbReference>
<dbReference type="Proteomes" id="UP000014160">
    <property type="component" value="Unassembled WGS sequence"/>
</dbReference>
<dbReference type="OrthoDB" id="2322427at2"/>
<reference evidence="2 4" key="1">
    <citation type="submission" date="2013-02" db="EMBL/GenBank/DDBJ databases">
        <title>The Genome Sequence of Enterococcus gilvus ATCC BAA-350.</title>
        <authorList>
            <consortium name="The Broad Institute Genome Sequencing Platform"/>
            <consortium name="The Broad Institute Genome Sequencing Center for Infectious Disease"/>
            <person name="Earl A.M."/>
            <person name="Gilmore M.S."/>
            <person name="Lebreton F."/>
            <person name="Walker B."/>
            <person name="Young S.K."/>
            <person name="Zeng Q."/>
            <person name="Gargeya S."/>
            <person name="Fitzgerald M."/>
            <person name="Haas B."/>
            <person name="Abouelleil A."/>
            <person name="Alvarado L."/>
            <person name="Arachchi H.M."/>
            <person name="Berlin A.M."/>
            <person name="Chapman S.B."/>
            <person name="Dewar J."/>
            <person name="Goldberg J."/>
            <person name="Griggs A."/>
            <person name="Gujja S."/>
            <person name="Hansen M."/>
            <person name="Howarth C."/>
            <person name="Imamovic A."/>
            <person name="Larimer J."/>
            <person name="McCowan C."/>
            <person name="Murphy C."/>
            <person name="Neiman D."/>
            <person name="Pearson M."/>
            <person name="Priest M."/>
            <person name="Roberts A."/>
            <person name="Saif S."/>
            <person name="Shea T."/>
            <person name="Sisk P."/>
            <person name="Sykes S."/>
            <person name="Wortman J."/>
            <person name="Nusbaum C."/>
            <person name="Birren B."/>
        </authorList>
    </citation>
    <scope>NUCLEOTIDE SEQUENCE [LARGE SCALE GENOMIC DNA]</scope>
    <source>
        <strain evidence="2 4">ATCC BAA-350</strain>
    </source>
</reference>
<gene>
    <name evidence="3" type="ORF">I592_03567</name>
    <name evidence="2" type="ORF">UKC_00794</name>
</gene>
<organism evidence="2 4">
    <name type="scientific">Enterococcus gilvus ATCC BAA-350</name>
    <dbReference type="NCBI Taxonomy" id="1158614"/>
    <lineage>
        <taxon>Bacteria</taxon>
        <taxon>Bacillati</taxon>
        <taxon>Bacillota</taxon>
        <taxon>Bacilli</taxon>
        <taxon>Lactobacillales</taxon>
        <taxon>Enterococcaceae</taxon>
        <taxon>Enterococcus</taxon>
    </lineage>
</organism>
<accession>R2XSA8</accession>
<keyword evidence="1" id="KW-0175">Coiled coil</keyword>
<keyword evidence="5" id="KW-1185">Reference proteome</keyword>
<proteinExistence type="predicted"/>
<dbReference type="PATRIC" id="fig|1158614.3.peg.823"/>
<dbReference type="EMBL" id="ASWH01000002">
    <property type="protein sequence ID" value="EOW79427.1"/>
    <property type="molecule type" value="Genomic_DNA"/>
</dbReference>
<protein>
    <submittedName>
        <fullName evidence="2">Uncharacterized protein</fullName>
    </submittedName>
</protein>
<sequence length="69" mass="8389">MDELQYERDIELLGTLRNRLRQLEESEYVTAYYKGYSSSGMTLDEIKDAMEELTEEIRELENRMEDMEW</sequence>
<evidence type="ECO:0000313" key="5">
    <source>
        <dbReference type="Proteomes" id="UP000014160"/>
    </source>
</evidence>
<feature type="coiled-coil region" evidence="1">
    <location>
        <begin position="6"/>
        <end position="66"/>
    </location>
</feature>
<dbReference type="HOGENOM" id="CLU_202499_0_0_9"/>
<evidence type="ECO:0000256" key="1">
    <source>
        <dbReference type="SAM" id="Coils"/>
    </source>
</evidence>
<dbReference type="Proteomes" id="UP000013750">
    <property type="component" value="Unassembled WGS sequence"/>
</dbReference>
<comment type="caution">
    <text evidence="2">The sequence shown here is derived from an EMBL/GenBank/DDBJ whole genome shotgun (WGS) entry which is preliminary data.</text>
</comment>
<reference evidence="3 5" key="2">
    <citation type="submission" date="2013-03" db="EMBL/GenBank/DDBJ databases">
        <title>The Genome Sequence of Enterococcus gilvus ATCC BAA-350 (PacBio/Illumina hybrid assembly).</title>
        <authorList>
            <consortium name="The Broad Institute Genomics Platform"/>
            <consortium name="The Broad Institute Genome Sequencing Center for Infectious Disease"/>
            <person name="Earl A."/>
            <person name="Russ C."/>
            <person name="Gilmore M."/>
            <person name="Surin D."/>
            <person name="Walker B."/>
            <person name="Young S."/>
            <person name="Zeng Q."/>
            <person name="Gargeya S."/>
            <person name="Fitzgerald M."/>
            <person name="Haas B."/>
            <person name="Abouelleil A."/>
            <person name="Allen A.W."/>
            <person name="Alvarado L."/>
            <person name="Arachchi H.M."/>
            <person name="Berlin A.M."/>
            <person name="Chapman S.B."/>
            <person name="Gainer-Dewar J."/>
            <person name="Goldberg J."/>
            <person name="Griggs A."/>
            <person name="Gujja S."/>
            <person name="Hansen M."/>
            <person name="Howarth C."/>
            <person name="Imamovic A."/>
            <person name="Ireland A."/>
            <person name="Larimer J."/>
            <person name="McCowan C."/>
            <person name="Murphy C."/>
            <person name="Pearson M."/>
            <person name="Poon T.W."/>
            <person name="Priest M."/>
            <person name="Roberts A."/>
            <person name="Saif S."/>
            <person name="Shea T."/>
            <person name="Sisk P."/>
            <person name="Sykes S."/>
            <person name="Wortman J."/>
            <person name="Nusbaum C."/>
            <person name="Birren B."/>
        </authorList>
    </citation>
    <scope>NUCLEOTIDE SEQUENCE [LARGE SCALE GENOMIC DNA]</scope>
    <source>
        <strain evidence="3 5">ATCC BAA-350</strain>
    </source>
</reference>
<name>R2XSA8_9ENTE</name>
<dbReference type="eggNOG" id="ENOG5032Q4Y">
    <property type="taxonomic scope" value="Bacteria"/>
</dbReference>
<evidence type="ECO:0000313" key="2">
    <source>
        <dbReference type="EMBL" id="EOI57819.1"/>
    </source>
</evidence>
<dbReference type="GeneID" id="301216146"/>
<dbReference type="EMBL" id="AJDQ01000004">
    <property type="protein sequence ID" value="EOI57819.1"/>
    <property type="molecule type" value="Genomic_DNA"/>
</dbReference>
<dbReference type="AlphaFoldDB" id="R2XSA8"/>
<evidence type="ECO:0000313" key="3">
    <source>
        <dbReference type="EMBL" id="EOW79427.1"/>
    </source>
</evidence>
<evidence type="ECO:0000313" key="4">
    <source>
        <dbReference type="Proteomes" id="UP000013750"/>
    </source>
</evidence>